<sequence>MRDKPHISRHYFATIKCTKFKLAQKGPNWDRIQSNFIALRRIEFFTDKHPDGLIAYWNQNFDIIKTKKSAKEIDPHFFPILVKSNHHRPDLIYNINNNCCICTGNSDNEYCEVDFIDGALFMEGYRLKRKASIKMKGWKIVGTTLLNEEIVLSDIKDNDQESDLLYTSEKDGINSSFIIKKIKIFRTLNNSDVFGKYIPL</sequence>
<dbReference type="EMBL" id="JAPFFF010000004">
    <property type="protein sequence ID" value="KAK8892978.1"/>
    <property type="molecule type" value="Genomic_DNA"/>
</dbReference>
<comment type="caution">
    <text evidence="1">The sequence shown here is derived from an EMBL/GenBank/DDBJ whole genome shotgun (WGS) entry which is preliminary data.</text>
</comment>
<evidence type="ECO:0000313" key="1">
    <source>
        <dbReference type="EMBL" id="KAK8892978.1"/>
    </source>
</evidence>
<keyword evidence="2" id="KW-1185">Reference proteome</keyword>
<name>A0ABR2KPP1_9EUKA</name>
<dbReference type="Proteomes" id="UP001470230">
    <property type="component" value="Unassembled WGS sequence"/>
</dbReference>
<evidence type="ECO:0000313" key="2">
    <source>
        <dbReference type="Proteomes" id="UP001470230"/>
    </source>
</evidence>
<organism evidence="1 2">
    <name type="scientific">Tritrichomonas musculus</name>
    <dbReference type="NCBI Taxonomy" id="1915356"/>
    <lineage>
        <taxon>Eukaryota</taxon>
        <taxon>Metamonada</taxon>
        <taxon>Parabasalia</taxon>
        <taxon>Tritrichomonadida</taxon>
        <taxon>Tritrichomonadidae</taxon>
        <taxon>Tritrichomonas</taxon>
    </lineage>
</organism>
<reference evidence="1 2" key="1">
    <citation type="submission" date="2024-04" db="EMBL/GenBank/DDBJ databases">
        <title>Tritrichomonas musculus Genome.</title>
        <authorList>
            <person name="Alves-Ferreira E."/>
            <person name="Grigg M."/>
            <person name="Lorenzi H."/>
            <person name="Galac M."/>
        </authorList>
    </citation>
    <scope>NUCLEOTIDE SEQUENCE [LARGE SCALE GENOMIC DNA]</scope>
    <source>
        <strain evidence="1 2">EAF2021</strain>
    </source>
</reference>
<accession>A0ABR2KPP1</accession>
<proteinExistence type="predicted"/>
<protein>
    <submittedName>
        <fullName evidence="1">Uncharacterized protein</fullName>
    </submittedName>
</protein>
<gene>
    <name evidence="1" type="ORF">M9Y10_030232</name>
</gene>